<feature type="region of interest" description="Disordered" evidence="1">
    <location>
        <begin position="99"/>
        <end position="121"/>
    </location>
</feature>
<keyword evidence="4" id="KW-1185">Reference proteome</keyword>
<feature type="signal peptide" evidence="2">
    <location>
        <begin position="1"/>
        <end position="15"/>
    </location>
</feature>
<reference evidence="4" key="2">
    <citation type="journal article" date="2016" name="Sci. Rep.">
        <title>Dictyocaulus viviparus genome, variome and transcriptome elucidate lungworm biology and support future intervention.</title>
        <authorList>
            <person name="McNulty S.N."/>
            <person name="Strube C."/>
            <person name="Rosa B.A."/>
            <person name="Martin J.C."/>
            <person name="Tyagi R."/>
            <person name="Choi Y.J."/>
            <person name="Wang Q."/>
            <person name="Hallsworth Pepin K."/>
            <person name="Zhang X."/>
            <person name="Ozersky P."/>
            <person name="Wilson R.K."/>
            <person name="Sternberg P.W."/>
            <person name="Gasser R.B."/>
            <person name="Mitreva M."/>
        </authorList>
    </citation>
    <scope>NUCLEOTIDE SEQUENCE [LARGE SCALE GENOMIC DNA]</scope>
    <source>
        <strain evidence="4">HannoverDv2000</strain>
    </source>
</reference>
<feature type="compositionally biased region" description="Polar residues" evidence="1">
    <location>
        <begin position="69"/>
        <end position="79"/>
    </location>
</feature>
<name>A0A0D8Y2C5_DICVI</name>
<gene>
    <name evidence="3" type="ORF">DICVIV_03005</name>
</gene>
<proteinExistence type="predicted"/>
<evidence type="ECO:0000256" key="2">
    <source>
        <dbReference type="SAM" id="SignalP"/>
    </source>
</evidence>
<dbReference type="Proteomes" id="UP000053766">
    <property type="component" value="Unassembled WGS sequence"/>
</dbReference>
<evidence type="ECO:0000313" key="4">
    <source>
        <dbReference type="Proteomes" id="UP000053766"/>
    </source>
</evidence>
<evidence type="ECO:0000256" key="1">
    <source>
        <dbReference type="SAM" id="MobiDB-lite"/>
    </source>
</evidence>
<feature type="chain" id="PRO_5012475205" evidence="2">
    <location>
        <begin position="16"/>
        <end position="121"/>
    </location>
</feature>
<dbReference type="OrthoDB" id="5871327at2759"/>
<dbReference type="AlphaFoldDB" id="A0A0D8Y2C5"/>
<reference evidence="3 4" key="1">
    <citation type="submission" date="2013-11" db="EMBL/GenBank/DDBJ databases">
        <title>Draft genome of the bovine lungworm Dictyocaulus viviparus.</title>
        <authorList>
            <person name="Mitreva M."/>
        </authorList>
    </citation>
    <scope>NUCLEOTIDE SEQUENCE [LARGE SCALE GENOMIC DNA]</scope>
    <source>
        <strain evidence="3 4">HannoverDv2000</strain>
    </source>
</reference>
<sequence length="121" mass="13662">MYHLLIWTLLIVVRSDLYNGQYGSHLEENVPGYLPDYHGDNYTNQQRIAETKALNRPFFDSIGGPPQSSPGTSAQSVHLQSNYFPYSPNNLVSNMNIEDNVYSTGQRQSYQDNPSSSESNL</sequence>
<feature type="region of interest" description="Disordered" evidence="1">
    <location>
        <begin position="59"/>
        <end position="79"/>
    </location>
</feature>
<keyword evidence="2" id="KW-0732">Signal</keyword>
<protein>
    <submittedName>
        <fullName evidence="3">Uncharacterized protein</fullName>
    </submittedName>
</protein>
<evidence type="ECO:0000313" key="3">
    <source>
        <dbReference type="EMBL" id="KJH50855.1"/>
    </source>
</evidence>
<dbReference type="STRING" id="29172.A0A0D8Y2C5"/>
<accession>A0A0D8Y2C5</accession>
<organism evidence="3 4">
    <name type="scientific">Dictyocaulus viviparus</name>
    <name type="common">Bovine lungworm</name>
    <dbReference type="NCBI Taxonomy" id="29172"/>
    <lineage>
        <taxon>Eukaryota</taxon>
        <taxon>Metazoa</taxon>
        <taxon>Ecdysozoa</taxon>
        <taxon>Nematoda</taxon>
        <taxon>Chromadorea</taxon>
        <taxon>Rhabditida</taxon>
        <taxon>Rhabditina</taxon>
        <taxon>Rhabditomorpha</taxon>
        <taxon>Strongyloidea</taxon>
        <taxon>Metastrongylidae</taxon>
        <taxon>Dictyocaulus</taxon>
    </lineage>
</organism>
<dbReference type="EMBL" id="KN716196">
    <property type="protein sequence ID" value="KJH50855.1"/>
    <property type="molecule type" value="Genomic_DNA"/>
</dbReference>